<sequence length="87" mass="9854">MALVMLGKDPESPSGGSPTIYLDDEKDTYLVQGWKVEETERLKVMDIPGHESVVEIPRRMVQFFMELSQETKDADPEVKKDDADPDV</sequence>
<evidence type="ECO:0000313" key="2">
    <source>
        <dbReference type="EMBL" id="QES29164.1"/>
    </source>
</evidence>
<name>A0A5P2BFF4_STRVZ</name>
<accession>A0A5P2BFF4</accession>
<feature type="region of interest" description="Disordered" evidence="1">
    <location>
        <begin position="68"/>
        <end position="87"/>
    </location>
</feature>
<reference evidence="2 3" key="1">
    <citation type="submission" date="2018-05" db="EMBL/GenBank/DDBJ databases">
        <title>Streptomyces venezuelae.</title>
        <authorList>
            <person name="Kim W."/>
            <person name="Lee N."/>
            <person name="Cho B.-K."/>
        </authorList>
    </citation>
    <scope>NUCLEOTIDE SEQUENCE [LARGE SCALE GENOMIC DNA]</scope>
    <source>
        <strain evidence="2 3">ATCC 14583</strain>
    </source>
</reference>
<dbReference type="AlphaFoldDB" id="A0A5P2BFF4"/>
<dbReference type="Proteomes" id="UP000323046">
    <property type="component" value="Chromosome"/>
</dbReference>
<feature type="region of interest" description="Disordered" evidence="1">
    <location>
        <begin position="1"/>
        <end position="22"/>
    </location>
</feature>
<dbReference type="OrthoDB" id="3577809at2"/>
<dbReference type="EMBL" id="CP029193">
    <property type="protein sequence ID" value="QES29164.1"/>
    <property type="molecule type" value="Genomic_DNA"/>
</dbReference>
<evidence type="ECO:0000313" key="3">
    <source>
        <dbReference type="Proteomes" id="UP000323046"/>
    </source>
</evidence>
<gene>
    <name evidence="2" type="ORF">DEJ47_24455</name>
</gene>
<keyword evidence="3" id="KW-1185">Reference proteome</keyword>
<dbReference type="RefSeq" id="WP_150171643.1">
    <property type="nucleotide sequence ID" value="NZ_CP029193.1"/>
</dbReference>
<feature type="compositionally biased region" description="Basic and acidic residues" evidence="1">
    <location>
        <begin position="69"/>
        <end position="87"/>
    </location>
</feature>
<proteinExistence type="predicted"/>
<evidence type="ECO:0000256" key="1">
    <source>
        <dbReference type="SAM" id="MobiDB-lite"/>
    </source>
</evidence>
<organism evidence="2 3">
    <name type="scientific">Streptomyces venezuelae</name>
    <dbReference type="NCBI Taxonomy" id="54571"/>
    <lineage>
        <taxon>Bacteria</taxon>
        <taxon>Bacillati</taxon>
        <taxon>Actinomycetota</taxon>
        <taxon>Actinomycetes</taxon>
        <taxon>Kitasatosporales</taxon>
        <taxon>Streptomycetaceae</taxon>
        <taxon>Streptomyces</taxon>
    </lineage>
</organism>
<protein>
    <submittedName>
        <fullName evidence="2">Uncharacterized protein</fullName>
    </submittedName>
</protein>